<name>A0A6V6ZDJ5_9FLAO</name>
<evidence type="ECO:0000313" key="4">
    <source>
        <dbReference type="Proteomes" id="UP000530060"/>
    </source>
</evidence>
<reference evidence="3 4" key="1">
    <citation type="submission" date="2020-06" db="EMBL/GenBank/DDBJ databases">
        <authorList>
            <person name="Criscuolo A."/>
        </authorList>
    </citation>
    <scope>NUCLEOTIDE SEQUENCE [LARGE SCALE GENOMIC DNA]</scope>
    <source>
        <strain evidence="4">CIP 111411</strain>
    </source>
</reference>
<keyword evidence="1" id="KW-0175">Coiled coil</keyword>
<dbReference type="Proteomes" id="UP000530060">
    <property type="component" value="Unassembled WGS sequence"/>
</dbReference>
<gene>
    <name evidence="3" type="ORF">FLAT13_05069</name>
</gene>
<keyword evidence="4" id="KW-1185">Reference proteome</keyword>
<evidence type="ECO:0000256" key="2">
    <source>
        <dbReference type="SAM" id="Phobius"/>
    </source>
</evidence>
<dbReference type="RefSeq" id="WP_180910958.1">
    <property type="nucleotide sequence ID" value="NZ_CAIJDP010000107.1"/>
</dbReference>
<organism evidence="3 4">
    <name type="scientific">Flavobacterium salmonis</name>
    <dbReference type="NCBI Taxonomy" id="2654844"/>
    <lineage>
        <taxon>Bacteria</taxon>
        <taxon>Pseudomonadati</taxon>
        <taxon>Bacteroidota</taxon>
        <taxon>Flavobacteriia</taxon>
        <taxon>Flavobacteriales</taxon>
        <taxon>Flavobacteriaceae</taxon>
        <taxon>Flavobacterium</taxon>
    </lineage>
</organism>
<keyword evidence="2" id="KW-1133">Transmembrane helix</keyword>
<keyword evidence="2" id="KW-0812">Transmembrane</keyword>
<protein>
    <submittedName>
        <fullName evidence="3">Uncharacterized protein</fullName>
    </submittedName>
</protein>
<dbReference type="EMBL" id="CAIJDP010000107">
    <property type="protein sequence ID" value="CAD0009729.1"/>
    <property type="molecule type" value="Genomic_DNA"/>
</dbReference>
<dbReference type="AlphaFoldDB" id="A0A6V6ZDJ5"/>
<evidence type="ECO:0000256" key="1">
    <source>
        <dbReference type="SAM" id="Coils"/>
    </source>
</evidence>
<sequence length="162" mass="19125">MNNNLKKHCLLKLLSEQSNKFDNKTSTEFSVSCDLIYNRLNINESELYYLISELTTTKEIDYFFWNDEEKKGLFATPEGVASYSKNKYRNLFYFNLKNNLKDFVQIVIPILSLIVAYLAIQLKITEVNNNNQKQIDTLRKEIKQLKSNKLKSETQTKTYQKK</sequence>
<keyword evidence="2" id="KW-0472">Membrane</keyword>
<proteinExistence type="predicted"/>
<feature type="coiled-coil region" evidence="1">
    <location>
        <begin position="128"/>
        <end position="155"/>
    </location>
</feature>
<evidence type="ECO:0000313" key="3">
    <source>
        <dbReference type="EMBL" id="CAD0009729.1"/>
    </source>
</evidence>
<accession>A0A6V6ZDJ5</accession>
<comment type="caution">
    <text evidence="3">The sequence shown here is derived from an EMBL/GenBank/DDBJ whole genome shotgun (WGS) entry which is preliminary data.</text>
</comment>
<feature type="transmembrane region" description="Helical" evidence="2">
    <location>
        <begin position="103"/>
        <end position="120"/>
    </location>
</feature>